<dbReference type="EMBL" id="AXCM01018349">
    <property type="status" value="NOT_ANNOTATED_CDS"/>
    <property type="molecule type" value="Genomic_DNA"/>
</dbReference>
<feature type="region of interest" description="Disordered" evidence="1">
    <location>
        <begin position="1"/>
        <end position="31"/>
    </location>
</feature>
<organism evidence="3 4">
    <name type="scientific">Anopheles culicifacies</name>
    <dbReference type="NCBI Taxonomy" id="139723"/>
    <lineage>
        <taxon>Eukaryota</taxon>
        <taxon>Metazoa</taxon>
        <taxon>Ecdysozoa</taxon>
        <taxon>Arthropoda</taxon>
        <taxon>Hexapoda</taxon>
        <taxon>Insecta</taxon>
        <taxon>Pterygota</taxon>
        <taxon>Neoptera</taxon>
        <taxon>Endopterygota</taxon>
        <taxon>Diptera</taxon>
        <taxon>Nematocera</taxon>
        <taxon>Culicoidea</taxon>
        <taxon>Culicidae</taxon>
        <taxon>Anophelinae</taxon>
        <taxon>Anopheles</taxon>
        <taxon>culicifacies species complex</taxon>
    </lineage>
</organism>
<evidence type="ECO:0000256" key="1">
    <source>
        <dbReference type="SAM" id="MobiDB-lite"/>
    </source>
</evidence>
<keyword evidence="4" id="KW-1185">Reference proteome</keyword>
<proteinExistence type="predicted"/>
<dbReference type="Proteomes" id="UP000075883">
    <property type="component" value="Unassembled WGS sequence"/>
</dbReference>
<reference evidence="4" key="1">
    <citation type="submission" date="2013-09" db="EMBL/GenBank/DDBJ databases">
        <title>The Genome Sequence of Anopheles culicifacies species A.</title>
        <authorList>
            <consortium name="The Broad Institute Genomics Platform"/>
            <person name="Neafsey D.E."/>
            <person name="Besansky N."/>
            <person name="Howell P."/>
            <person name="Walton C."/>
            <person name="Young S.K."/>
            <person name="Zeng Q."/>
            <person name="Gargeya S."/>
            <person name="Fitzgerald M."/>
            <person name="Haas B."/>
            <person name="Abouelleil A."/>
            <person name="Allen A.W."/>
            <person name="Alvarado L."/>
            <person name="Arachchi H.M."/>
            <person name="Berlin A.M."/>
            <person name="Chapman S.B."/>
            <person name="Gainer-Dewar J."/>
            <person name="Goldberg J."/>
            <person name="Griggs A."/>
            <person name="Gujja S."/>
            <person name="Hansen M."/>
            <person name="Howarth C."/>
            <person name="Imamovic A."/>
            <person name="Ireland A."/>
            <person name="Larimer J."/>
            <person name="McCowan C."/>
            <person name="Murphy C."/>
            <person name="Pearson M."/>
            <person name="Poon T.W."/>
            <person name="Priest M."/>
            <person name="Roberts A."/>
            <person name="Saif S."/>
            <person name="Shea T."/>
            <person name="Sisk P."/>
            <person name="Sykes S."/>
            <person name="Wortman J."/>
            <person name="Nusbaum C."/>
            <person name="Birren B."/>
        </authorList>
    </citation>
    <scope>NUCLEOTIDE SEQUENCE [LARGE SCALE GENOMIC DNA]</scope>
    <source>
        <strain evidence="4">A-37</strain>
    </source>
</reference>
<feature type="transmembrane region" description="Helical" evidence="2">
    <location>
        <begin position="85"/>
        <end position="109"/>
    </location>
</feature>
<feature type="compositionally biased region" description="Low complexity" evidence="1">
    <location>
        <begin position="10"/>
        <end position="31"/>
    </location>
</feature>
<dbReference type="VEuPathDB" id="VectorBase:ACUA007039"/>
<sequence>MEEYPGRIVSSSSKSSSKSSSSSSRSSATSSVVANVERVLSDALPHASPGTATACSLLMLSTIGSQFQAVSPEISSYLRLLPHSVALLLVLVVMVMGILVTAVAVVASVS</sequence>
<evidence type="ECO:0000313" key="3">
    <source>
        <dbReference type="EnsemblMetazoa" id="ACUA007039-PA"/>
    </source>
</evidence>
<protein>
    <submittedName>
        <fullName evidence="3">Uncharacterized protein</fullName>
    </submittedName>
</protein>
<keyword evidence="2" id="KW-1133">Transmembrane helix</keyword>
<name>A0A182M1B2_9DIPT</name>
<reference evidence="3" key="2">
    <citation type="submission" date="2020-05" db="UniProtKB">
        <authorList>
            <consortium name="EnsemblMetazoa"/>
        </authorList>
    </citation>
    <scope>IDENTIFICATION</scope>
    <source>
        <strain evidence="3">A-37</strain>
    </source>
</reference>
<evidence type="ECO:0000313" key="4">
    <source>
        <dbReference type="Proteomes" id="UP000075883"/>
    </source>
</evidence>
<dbReference type="EnsemblMetazoa" id="ACUA007039-RA">
    <property type="protein sequence ID" value="ACUA007039-PA"/>
    <property type="gene ID" value="ACUA007039"/>
</dbReference>
<evidence type="ECO:0000256" key="2">
    <source>
        <dbReference type="SAM" id="Phobius"/>
    </source>
</evidence>
<keyword evidence="2" id="KW-0812">Transmembrane</keyword>
<keyword evidence="2" id="KW-0472">Membrane</keyword>
<accession>A0A182M1B2</accession>
<dbReference type="AlphaFoldDB" id="A0A182M1B2"/>